<proteinExistence type="predicted"/>
<dbReference type="RefSeq" id="WP_272139669.1">
    <property type="nucleotide sequence ID" value="NZ_JAQLOI010000003.1"/>
</dbReference>
<accession>A0ABT4YWF5</accession>
<organism evidence="1 2">
    <name type="scientific">Vibrio algarum</name>
    <dbReference type="NCBI Taxonomy" id="3020714"/>
    <lineage>
        <taxon>Bacteria</taxon>
        <taxon>Pseudomonadati</taxon>
        <taxon>Pseudomonadota</taxon>
        <taxon>Gammaproteobacteria</taxon>
        <taxon>Vibrionales</taxon>
        <taxon>Vibrionaceae</taxon>
        <taxon>Vibrio</taxon>
    </lineage>
</organism>
<dbReference type="EMBL" id="JAQLOI010000003">
    <property type="protein sequence ID" value="MDB1125715.1"/>
    <property type="molecule type" value="Genomic_DNA"/>
</dbReference>
<evidence type="ECO:0000313" key="2">
    <source>
        <dbReference type="Proteomes" id="UP001210678"/>
    </source>
</evidence>
<reference evidence="1 2" key="1">
    <citation type="submission" date="2023-01" db="EMBL/GenBank/DDBJ databases">
        <title>Vibrio sp. KJ40-1 sp.nov, isolated from marine algae.</title>
        <authorList>
            <person name="Butt M."/>
            <person name="Kim J.M.J."/>
            <person name="Jeon C.O.C."/>
        </authorList>
    </citation>
    <scope>NUCLEOTIDE SEQUENCE [LARGE SCALE GENOMIC DNA]</scope>
    <source>
        <strain evidence="1 2">KJ40-1</strain>
    </source>
</reference>
<dbReference type="Proteomes" id="UP001210678">
    <property type="component" value="Unassembled WGS sequence"/>
</dbReference>
<comment type="caution">
    <text evidence="1">The sequence shown here is derived from an EMBL/GenBank/DDBJ whole genome shotgun (WGS) entry which is preliminary data.</text>
</comment>
<gene>
    <name evidence="1" type="ORF">PGX00_19450</name>
</gene>
<evidence type="ECO:0000313" key="1">
    <source>
        <dbReference type="EMBL" id="MDB1125715.1"/>
    </source>
</evidence>
<keyword evidence="2" id="KW-1185">Reference proteome</keyword>
<protein>
    <submittedName>
        <fullName evidence="1">Uncharacterized protein</fullName>
    </submittedName>
</protein>
<name>A0ABT4YWF5_9VIBR</name>
<sequence length="84" mass="9321">MIKHRGLSIDCSKQESQIRLFVTSNDKKGQLTILSGSGNRLSSIIYKGSTVNYSMNAEQFPLTVIYDAEGKESQFVISSDCLLE</sequence>